<gene>
    <name evidence="2" type="ORF">ACFSR2_14095</name>
</gene>
<dbReference type="InterPro" id="IPR041489">
    <property type="entry name" value="PDZ_6"/>
</dbReference>
<proteinExistence type="predicted"/>
<dbReference type="InterPro" id="IPR029045">
    <property type="entry name" value="ClpP/crotonase-like_dom_sf"/>
</dbReference>
<dbReference type="InterPro" id="IPR001478">
    <property type="entry name" value="PDZ"/>
</dbReference>
<dbReference type="RefSeq" id="WP_340239830.1">
    <property type="nucleotide sequence ID" value="NZ_JBBEWC010000015.1"/>
</dbReference>
<reference evidence="3" key="1">
    <citation type="journal article" date="2019" name="Int. J. Syst. Evol. Microbiol.">
        <title>The Global Catalogue of Microorganisms (GCM) 10K type strain sequencing project: providing services to taxonomists for standard genome sequencing and annotation.</title>
        <authorList>
            <consortium name="The Broad Institute Genomics Platform"/>
            <consortium name="The Broad Institute Genome Sequencing Center for Infectious Disease"/>
            <person name="Wu L."/>
            <person name="Ma J."/>
        </authorList>
    </citation>
    <scope>NUCLEOTIDE SEQUENCE [LARGE SCALE GENOMIC DNA]</scope>
    <source>
        <strain evidence="3">KCTC 52344</strain>
    </source>
</reference>
<accession>A0ABW5J7H0</accession>
<dbReference type="InterPro" id="IPR041613">
    <property type="entry name" value="Pept_S41_N"/>
</dbReference>
<organism evidence="2 3">
    <name type="scientific">Emticicia soli</name>
    <dbReference type="NCBI Taxonomy" id="2027878"/>
    <lineage>
        <taxon>Bacteria</taxon>
        <taxon>Pseudomonadati</taxon>
        <taxon>Bacteroidota</taxon>
        <taxon>Cytophagia</taxon>
        <taxon>Cytophagales</taxon>
        <taxon>Leadbetterellaceae</taxon>
        <taxon>Emticicia</taxon>
    </lineage>
</organism>
<evidence type="ECO:0000313" key="2">
    <source>
        <dbReference type="EMBL" id="MFD2522026.1"/>
    </source>
</evidence>
<protein>
    <submittedName>
        <fullName evidence="2">S41 family peptidase</fullName>
    </submittedName>
</protein>
<keyword evidence="3" id="KW-1185">Reference proteome</keyword>
<dbReference type="PROSITE" id="PS50106">
    <property type="entry name" value="PDZ"/>
    <property type="match status" value="1"/>
</dbReference>
<dbReference type="Gene3D" id="3.30.750.170">
    <property type="match status" value="1"/>
</dbReference>
<dbReference type="SMART" id="SM00228">
    <property type="entry name" value="PDZ"/>
    <property type="match status" value="1"/>
</dbReference>
<dbReference type="Gene3D" id="3.90.226.10">
    <property type="entry name" value="2-enoyl-CoA Hydratase, Chain A, domain 1"/>
    <property type="match status" value="1"/>
</dbReference>
<evidence type="ECO:0000313" key="3">
    <source>
        <dbReference type="Proteomes" id="UP001597510"/>
    </source>
</evidence>
<dbReference type="PROSITE" id="PS51257">
    <property type="entry name" value="PROKAR_LIPOPROTEIN"/>
    <property type="match status" value="1"/>
</dbReference>
<dbReference type="SUPFAM" id="SSF50156">
    <property type="entry name" value="PDZ domain-like"/>
    <property type="match status" value="1"/>
</dbReference>
<dbReference type="Proteomes" id="UP001597510">
    <property type="component" value="Unassembled WGS sequence"/>
</dbReference>
<sequence>MKFTSAKFLILGLFLTGIILSCKKESEPTPITPDPTTDKNAAVNSWIYDNMKYWYLWTDQMPAKANSTADPDDYFYTLLNDYPNTDRFSWIQESSTELTNSLNGINKVFGIRYMVYDLDDTQTNVGFFITYVIKNSPAAKAGLKRGDIILTINGTQLTRTNFSSLTSAESVTFGMGKVENNALALTGSTIQVTKAEVQENPVHFWKVIEKDNKKIGYLLYSQFLTAFDDSLRKVFGEFKSKGVNELVLDLRLNPGGYISSADVLSSLIVKNLNVNNIIHSDQWNANVLKDRPAYGNPTKFRNEANNLGSLNRVFVLTSTGTASASELVINGLRPYMEVILIGDHTYGKNVGSVTLQDNQKRWNWGMQPIVLKTLNSRGESEYGTKNGFTPTYTVKDNIIPFKAWGDETETLLKKALEVITGQVAQVRTSANARLSISELKGEPLQVNVSENPRQNRKEMYITLPE</sequence>
<dbReference type="InterPro" id="IPR005151">
    <property type="entry name" value="Tail-specific_protease"/>
</dbReference>
<dbReference type="SMART" id="SM00245">
    <property type="entry name" value="TSPc"/>
    <property type="match status" value="1"/>
</dbReference>
<dbReference type="Pfam" id="PF03572">
    <property type="entry name" value="Peptidase_S41"/>
    <property type="match status" value="1"/>
</dbReference>
<dbReference type="Gene3D" id="2.30.42.10">
    <property type="match status" value="1"/>
</dbReference>
<dbReference type="EMBL" id="JBHULC010000012">
    <property type="protein sequence ID" value="MFD2522026.1"/>
    <property type="molecule type" value="Genomic_DNA"/>
</dbReference>
<dbReference type="Pfam" id="PF17820">
    <property type="entry name" value="PDZ_6"/>
    <property type="match status" value="1"/>
</dbReference>
<dbReference type="PANTHER" id="PTHR32060:SF30">
    <property type="entry name" value="CARBOXY-TERMINAL PROCESSING PROTEASE CTPA"/>
    <property type="match status" value="1"/>
</dbReference>
<name>A0ABW5J7H0_9BACT</name>
<dbReference type="Pfam" id="PF18294">
    <property type="entry name" value="Pept_S41_N"/>
    <property type="match status" value="1"/>
</dbReference>
<comment type="caution">
    <text evidence="2">The sequence shown here is derived from an EMBL/GenBank/DDBJ whole genome shotgun (WGS) entry which is preliminary data.</text>
</comment>
<dbReference type="InterPro" id="IPR036034">
    <property type="entry name" value="PDZ_sf"/>
</dbReference>
<dbReference type="CDD" id="cd07561">
    <property type="entry name" value="Peptidase_S41_CPP_like"/>
    <property type="match status" value="1"/>
</dbReference>
<dbReference type="PANTHER" id="PTHR32060">
    <property type="entry name" value="TAIL-SPECIFIC PROTEASE"/>
    <property type="match status" value="1"/>
</dbReference>
<dbReference type="SUPFAM" id="SSF52096">
    <property type="entry name" value="ClpP/crotonase"/>
    <property type="match status" value="1"/>
</dbReference>
<feature type="domain" description="PDZ" evidence="1">
    <location>
        <begin position="95"/>
        <end position="171"/>
    </location>
</feature>
<evidence type="ECO:0000259" key="1">
    <source>
        <dbReference type="PROSITE" id="PS50106"/>
    </source>
</evidence>